<keyword evidence="2" id="KW-1185">Reference proteome</keyword>
<dbReference type="NCBIfam" id="TIGR03412">
    <property type="entry name" value="iscX_yfhJ"/>
    <property type="match status" value="1"/>
</dbReference>
<dbReference type="PANTHER" id="PTHR37532:SF1">
    <property type="entry name" value="PROTEIN ISCX"/>
    <property type="match status" value="1"/>
</dbReference>
<proteinExistence type="predicted"/>
<dbReference type="GO" id="GO:0005829">
    <property type="term" value="C:cytosol"/>
    <property type="evidence" value="ECO:0007669"/>
    <property type="project" value="TreeGrafter"/>
</dbReference>
<dbReference type="SUPFAM" id="SSF140319">
    <property type="entry name" value="IscX-like"/>
    <property type="match status" value="1"/>
</dbReference>
<dbReference type="GO" id="GO:0008198">
    <property type="term" value="F:ferrous iron binding"/>
    <property type="evidence" value="ECO:0007669"/>
    <property type="project" value="TreeGrafter"/>
</dbReference>
<dbReference type="AlphaFoldDB" id="A0A090ANH2"/>
<organism evidence="1 2">
    <name type="scientific">Thioploca ingrica</name>
    <dbReference type="NCBI Taxonomy" id="40754"/>
    <lineage>
        <taxon>Bacteria</taxon>
        <taxon>Pseudomonadati</taxon>
        <taxon>Pseudomonadota</taxon>
        <taxon>Gammaproteobacteria</taxon>
        <taxon>Thiotrichales</taxon>
        <taxon>Thiotrichaceae</taxon>
        <taxon>Thioploca</taxon>
    </lineage>
</organism>
<name>A0A090ANH2_9GAMM</name>
<evidence type="ECO:0008006" key="3">
    <source>
        <dbReference type="Google" id="ProtNLM"/>
    </source>
</evidence>
<dbReference type="GO" id="GO:0016226">
    <property type="term" value="P:iron-sulfur cluster assembly"/>
    <property type="evidence" value="ECO:0007669"/>
    <property type="project" value="UniProtKB-UniRule"/>
</dbReference>
<dbReference type="FunFam" id="1.10.10.600:FF:000001">
    <property type="entry name" value="Fe-S assembly protein IscX"/>
    <property type="match status" value="1"/>
</dbReference>
<sequence>MGIKWIDTQAIAIQLAEQFPEVDPQYVNFLDLHQWVCKLDDFDDDPKRGGEKILEAIQMAWIEEVS</sequence>
<dbReference type="KEGG" id="tig:THII_2628"/>
<dbReference type="Proteomes" id="UP000031623">
    <property type="component" value="Chromosome"/>
</dbReference>
<dbReference type="PANTHER" id="PTHR37532">
    <property type="entry name" value="PROTEIN ISCX"/>
    <property type="match status" value="1"/>
</dbReference>
<dbReference type="InterPro" id="IPR007479">
    <property type="entry name" value="ISC_FeS_clus_asmbl_IscsX"/>
</dbReference>
<accession>A0A090ANH2</accession>
<evidence type="ECO:0000313" key="2">
    <source>
        <dbReference type="Proteomes" id="UP000031623"/>
    </source>
</evidence>
<dbReference type="Pfam" id="PF04384">
    <property type="entry name" value="Fe-S_assembly"/>
    <property type="match status" value="1"/>
</dbReference>
<dbReference type="EMBL" id="AP014633">
    <property type="protein sequence ID" value="BAP56925.1"/>
    <property type="molecule type" value="Genomic_DNA"/>
</dbReference>
<dbReference type="InterPro" id="IPR036762">
    <property type="entry name" value="IscX-like_sf"/>
</dbReference>
<dbReference type="HOGENOM" id="CLU_168040_1_0_6"/>
<dbReference type="PIRSF" id="PIRSF039003">
    <property type="entry name" value="IscX"/>
    <property type="match status" value="1"/>
</dbReference>
<gene>
    <name evidence="1" type="ORF">THII_2628</name>
</gene>
<reference evidence="1 2" key="1">
    <citation type="journal article" date="2014" name="ISME J.">
        <title>Ecophysiology of Thioploca ingrica as revealed by the complete genome sequence supplemented with proteomic evidence.</title>
        <authorList>
            <person name="Kojima H."/>
            <person name="Ogura Y."/>
            <person name="Yamamoto N."/>
            <person name="Togashi T."/>
            <person name="Mori H."/>
            <person name="Watanabe T."/>
            <person name="Nemoto F."/>
            <person name="Kurokawa K."/>
            <person name="Hayashi T."/>
            <person name="Fukui M."/>
        </authorList>
    </citation>
    <scope>NUCLEOTIDE SEQUENCE [LARGE SCALE GENOMIC DNA]</scope>
</reference>
<dbReference type="OrthoDB" id="9800346at2"/>
<dbReference type="STRING" id="40754.THII_2628"/>
<evidence type="ECO:0000313" key="1">
    <source>
        <dbReference type="EMBL" id="BAP56925.1"/>
    </source>
</evidence>
<protein>
    <recommendedName>
        <fullName evidence="3">FeS assembly protein IscX</fullName>
    </recommendedName>
</protein>
<dbReference type="Gene3D" id="1.10.10.600">
    <property type="entry name" value="IscX-like"/>
    <property type="match status" value="1"/>
</dbReference>